<organism evidence="3 4">
    <name type="scientific">Photobacterium lipolyticum</name>
    <dbReference type="NCBI Taxonomy" id="266810"/>
    <lineage>
        <taxon>Bacteria</taxon>
        <taxon>Pseudomonadati</taxon>
        <taxon>Pseudomonadota</taxon>
        <taxon>Gammaproteobacteria</taxon>
        <taxon>Vibrionales</taxon>
        <taxon>Vibrionaceae</taxon>
        <taxon>Photobacterium</taxon>
    </lineage>
</organism>
<comment type="caution">
    <text evidence="3">The sequence shown here is derived from an EMBL/GenBank/DDBJ whole genome shotgun (WGS) entry which is preliminary data.</text>
</comment>
<evidence type="ECO:0000259" key="2">
    <source>
        <dbReference type="Pfam" id="PF07811"/>
    </source>
</evidence>
<reference evidence="3 4" key="1">
    <citation type="submission" date="2018-03" db="EMBL/GenBank/DDBJ databases">
        <title>Whole genome sequencing of Histamine producing bacteria.</title>
        <authorList>
            <person name="Butler K."/>
        </authorList>
    </citation>
    <scope>NUCLEOTIDE SEQUENCE [LARGE SCALE GENOMIC DNA]</scope>
    <source>
        <strain evidence="3 4">DSM 16190</strain>
    </source>
</reference>
<protein>
    <submittedName>
        <fullName evidence="3">Pilus assembly protein TadE</fullName>
    </submittedName>
</protein>
<dbReference type="AlphaFoldDB" id="A0A2T3N4J1"/>
<keyword evidence="1" id="KW-1133">Transmembrane helix</keyword>
<accession>A0A2T3N4J1</accession>
<dbReference type="EMBL" id="PYMC01000001">
    <property type="protein sequence ID" value="PSW07399.1"/>
    <property type="molecule type" value="Genomic_DNA"/>
</dbReference>
<dbReference type="Proteomes" id="UP000240904">
    <property type="component" value="Unassembled WGS sequence"/>
</dbReference>
<keyword evidence="1" id="KW-0812">Transmembrane</keyword>
<evidence type="ECO:0000256" key="1">
    <source>
        <dbReference type="SAM" id="Phobius"/>
    </source>
</evidence>
<evidence type="ECO:0000313" key="4">
    <source>
        <dbReference type="Proteomes" id="UP000240904"/>
    </source>
</evidence>
<dbReference type="RefSeq" id="WP_107281551.1">
    <property type="nucleotide sequence ID" value="NZ_PYMC01000001.1"/>
</dbReference>
<dbReference type="InterPro" id="IPR012495">
    <property type="entry name" value="TadE-like_dom"/>
</dbReference>
<gene>
    <name evidence="3" type="ORF">C9I89_01375</name>
</gene>
<keyword evidence="1" id="KW-0472">Membrane</keyword>
<keyword evidence="4" id="KW-1185">Reference proteome</keyword>
<evidence type="ECO:0000313" key="3">
    <source>
        <dbReference type="EMBL" id="PSW07399.1"/>
    </source>
</evidence>
<feature type="domain" description="TadE-like" evidence="2">
    <location>
        <begin position="9"/>
        <end position="51"/>
    </location>
</feature>
<dbReference type="OrthoDB" id="5817223at2"/>
<dbReference type="Pfam" id="PF07811">
    <property type="entry name" value="TadE"/>
    <property type="match status" value="1"/>
</dbReference>
<feature type="transmembrane region" description="Helical" evidence="1">
    <location>
        <begin position="12"/>
        <end position="30"/>
    </location>
</feature>
<proteinExistence type="predicted"/>
<sequence length="158" mass="18706">MQSRQKQKGVFSIEFALGAIVLFFITFAVFELCRFIYIINLTETALRESARDTRLYERQQDHLDYQLRFQQMFKQQGALWHYLVAPKRYSLTIDYYQSYSDLLAGQTSSNRGDSPFAQYTVTYRYVPALRIPGISERTLSRSMLMVQEHEGWDKENEE</sequence>
<name>A0A2T3N4J1_9GAMM</name>